<feature type="domain" description="HTH cro/C1-type" evidence="2">
    <location>
        <begin position="13"/>
        <end position="67"/>
    </location>
</feature>
<name>A0A1C1YVW6_9HYPH</name>
<gene>
    <name evidence="3" type="ORF">AWJ14_13280</name>
</gene>
<dbReference type="SMART" id="SM00530">
    <property type="entry name" value="HTH_XRE"/>
    <property type="match status" value="1"/>
</dbReference>
<dbReference type="RefSeq" id="WP_066178766.1">
    <property type="nucleotide sequence ID" value="NZ_LQZT01000013.1"/>
</dbReference>
<dbReference type="GO" id="GO:0005829">
    <property type="term" value="C:cytosol"/>
    <property type="evidence" value="ECO:0007669"/>
    <property type="project" value="TreeGrafter"/>
</dbReference>
<dbReference type="InterPro" id="IPR011051">
    <property type="entry name" value="RmlC_Cupin_sf"/>
</dbReference>
<dbReference type="CDD" id="cd00093">
    <property type="entry name" value="HTH_XRE"/>
    <property type="match status" value="1"/>
</dbReference>
<evidence type="ECO:0000313" key="3">
    <source>
        <dbReference type="EMBL" id="OCW57520.1"/>
    </source>
</evidence>
<dbReference type="InterPro" id="IPR001387">
    <property type="entry name" value="Cro/C1-type_HTH"/>
</dbReference>
<dbReference type="SUPFAM" id="SSF47413">
    <property type="entry name" value="lambda repressor-like DNA-binding domains"/>
    <property type="match status" value="1"/>
</dbReference>
<dbReference type="Gene3D" id="2.60.120.10">
    <property type="entry name" value="Jelly Rolls"/>
    <property type="match status" value="1"/>
</dbReference>
<dbReference type="InterPro" id="IPR014710">
    <property type="entry name" value="RmlC-like_jellyroll"/>
</dbReference>
<dbReference type="Gene3D" id="1.10.260.40">
    <property type="entry name" value="lambda repressor-like DNA-binding domains"/>
    <property type="match status" value="1"/>
</dbReference>
<keyword evidence="4" id="KW-1185">Reference proteome</keyword>
<dbReference type="CDD" id="cd02209">
    <property type="entry name" value="cupin_XRE_C"/>
    <property type="match status" value="1"/>
</dbReference>
<dbReference type="PANTHER" id="PTHR46797:SF10">
    <property type="entry name" value="BLR1115 PROTEIN"/>
    <property type="match status" value="1"/>
</dbReference>
<dbReference type="SUPFAM" id="SSF51182">
    <property type="entry name" value="RmlC-like cupins"/>
    <property type="match status" value="1"/>
</dbReference>
<dbReference type="STRING" id="1480615.AWJ14_13280"/>
<dbReference type="PANTHER" id="PTHR46797">
    <property type="entry name" value="HTH-TYPE TRANSCRIPTIONAL REGULATOR"/>
    <property type="match status" value="1"/>
</dbReference>
<dbReference type="Pfam" id="PF01381">
    <property type="entry name" value="HTH_3"/>
    <property type="match status" value="1"/>
</dbReference>
<dbReference type="GO" id="GO:0003700">
    <property type="term" value="F:DNA-binding transcription factor activity"/>
    <property type="evidence" value="ECO:0007669"/>
    <property type="project" value="TreeGrafter"/>
</dbReference>
<dbReference type="GO" id="GO:0003677">
    <property type="term" value="F:DNA binding"/>
    <property type="evidence" value="ECO:0007669"/>
    <property type="project" value="UniProtKB-KW"/>
</dbReference>
<dbReference type="Proteomes" id="UP000094795">
    <property type="component" value="Unassembled WGS sequence"/>
</dbReference>
<comment type="caution">
    <text evidence="3">The sequence shown here is derived from an EMBL/GenBank/DDBJ whole genome shotgun (WGS) entry which is preliminary data.</text>
</comment>
<evidence type="ECO:0000259" key="2">
    <source>
        <dbReference type="PROSITE" id="PS50943"/>
    </source>
</evidence>
<proteinExistence type="predicted"/>
<evidence type="ECO:0000256" key="1">
    <source>
        <dbReference type="ARBA" id="ARBA00023125"/>
    </source>
</evidence>
<dbReference type="EMBL" id="LQZT01000013">
    <property type="protein sequence ID" value="OCW57520.1"/>
    <property type="molecule type" value="Genomic_DNA"/>
</dbReference>
<keyword evidence="1" id="KW-0238">DNA-binding</keyword>
<accession>A0A1C1YVW6</accession>
<dbReference type="PROSITE" id="PS50943">
    <property type="entry name" value="HTH_CROC1"/>
    <property type="match status" value="1"/>
</dbReference>
<reference evidence="3 4" key="1">
    <citation type="submission" date="2015-12" db="EMBL/GenBank/DDBJ databases">
        <authorList>
            <person name="Shamseldin A."/>
            <person name="Moawad H."/>
            <person name="Abd El-Rahim W.M."/>
            <person name="Sadowsky M.J."/>
        </authorList>
    </citation>
    <scope>NUCLEOTIDE SEQUENCE [LARGE SCALE GENOMIC DNA]</scope>
    <source>
        <strain evidence="3 4">JC234</strain>
    </source>
</reference>
<dbReference type="InterPro" id="IPR050807">
    <property type="entry name" value="TransReg_Diox_bact_type"/>
</dbReference>
<protein>
    <submittedName>
        <fullName evidence="3">XRE family transcriptional regulator</fullName>
    </submittedName>
</protein>
<sequence length="187" mass="20376">MQATLNDRLAERLKQIRIARGWSLEVLAEKSSVSRSTLSRIENAEVSPTAETLGSLSSAYQMSISQLLAPIETPFAALVRHGEQSLWRDADNGFERRIVSPPSGGLSAEVVRCELEANRKISYAAPSMPGHEHHLVVLSGILAVTVDEETRVLEAGDCLRYRLFGPSRFQTGDQPASYLIVLAGATS</sequence>
<dbReference type="AlphaFoldDB" id="A0A1C1YVW6"/>
<organism evidence="3 4">
    <name type="scientific">Hoeflea olei</name>
    <dbReference type="NCBI Taxonomy" id="1480615"/>
    <lineage>
        <taxon>Bacteria</taxon>
        <taxon>Pseudomonadati</taxon>
        <taxon>Pseudomonadota</taxon>
        <taxon>Alphaproteobacteria</taxon>
        <taxon>Hyphomicrobiales</taxon>
        <taxon>Rhizobiaceae</taxon>
        <taxon>Hoeflea</taxon>
    </lineage>
</organism>
<dbReference type="OrthoDB" id="189170at2"/>
<dbReference type="InterPro" id="IPR010982">
    <property type="entry name" value="Lambda_DNA-bd_dom_sf"/>
</dbReference>
<evidence type="ECO:0000313" key="4">
    <source>
        <dbReference type="Proteomes" id="UP000094795"/>
    </source>
</evidence>